<evidence type="ECO:0000313" key="3">
    <source>
        <dbReference type="Proteomes" id="UP001188597"/>
    </source>
</evidence>
<comment type="caution">
    <text evidence="2">The sequence shown here is derived from an EMBL/GenBank/DDBJ whole genome shotgun (WGS) entry which is preliminary data.</text>
</comment>
<name>A0AA89B5R9_9ASTE</name>
<evidence type="ECO:0000313" key="2">
    <source>
        <dbReference type="EMBL" id="KAK3022501.1"/>
    </source>
</evidence>
<dbReference type="AlphaFoldDB" id="A0AA89B5R9"/>
<protein>
    <recommendedName>
        <fullName evidence="1">Reverse transcriptase Ty1/copia-type domain-containing protein</fullName>
    </recommendedName>
</protein>
<proteinExistence type="predicted"/>
<dbReference type="Proteomes" id="UP001188597">
    <property type="component" value="Unassembled WGS sequence"/>
</dbReference>
<organism evidence="2 3">
    <name type="scientific">Escallonia herrerae</name>
    <dbReference type="NCBI Taxonomy" id="1293975"/>
    <lineage>
        <taxon>Eukaryota</taxon>
        <taxon>Viridiplantae</taxon>
        <taxon>Streptophyta</taxon>
        <taxon>Embryophyta</taxon>
        <taxon>Tracheophyta</taxon>
        <taxon>Spermatophyta</taxon>
        <taxon>Magnoliopsida</taxon>
        <taxon>eudicotyledons</taxon>
        <taxon>Gunneridae</taxon>
        <taxon>Pentapetalae</taxon>
        <taxon>asterids</taxon>
        <taxon>campanulids</taxon>
        <taxon>Escalloniales</taxon>
        <taxon>Escalloniaceae</taxon>
        <taxon>Escallonia</taxon>
    </lineage>
</organism>
<accession>A0AA89B5R9</accession>
<feature type="domain" description="Reverse transcriptase Ty1/copia-type" evidence="1">
    <location>
        <begin position="11"/>
        <end position="82"/>
    </location>
</feature>
<evidence type="ECO:0000259" key="1">
    <source>
        <dbReference type="Pfam" id="PF07727"/>
    </source>
</evidence>
<sequence length="109" mass="12406">MQEELDALGKNHTWDLVPYPPRVTSVGCIWVCTTKLHSDGTLDRYKARLVALGNRQEYRVNYDKIFAPDLMKLTRLSTALSFDTPTELNVKYSKDSGNLSRKAPGFNKK</sequence>
<keyword evidence="3" id="KW-1185">Reference proteome</keyword>
<dbReference type="EMBL" id="JAVXUP010000708">
    <property type="protein sequence ID" value="KAK3022501.1"/>
    <property type="molecule type" value="Genomic_DNA"/>
</dbReference>
<gene>
    <name evidence="2" type="ORF">RJ639_046716</name>
</gene>
<dbReference type="Pfam" id="PF07727">
    <property type="entry name" value="RVT_2"/>
    <property type="match status" value="1"/>
</dbReference>
<reference evidence="2" key="1">
    <citation type="submission" date="2022-12" db="EMBL/GenBank/DDBJ databases">
        <title>Draft genome assemblies for two species of Escallonia (Escalloniales).</title>
        <authorList>
            <person name="Chanderbali A."/>
            <person name="Dervinis C."/>
            <person name="Anghel I."/>
            <person name="Soltis D."/>
            <person name="Soltis P."/>
            <person name="Zapata F."/>
        </authorList>
    </citation>
    <scope>NUCLEOTIDE SEQUENCE</scope>
    <source>
        <strain evidence="2">UCBG64.0493</strain>
        <tissue evidence="2">Leaf</tissue>
    </source>
</reference>
<dbReference type="InterPro" id="IPR013103">
    <property type="entry name" value="RVT_2"/>
</dbReference>